<comment type="caution">
    <text evidence="2">The sequence shown here is derived from an EMBL/GenBank/DDBJ whole genome shotgun (WGS) entry which is preliminary data.</text>
</comment>
<name>A0A8J3G9K6_9BACT</name>
<accession>A0A8J3G9K6</accession>
<reference evidence="2 3" key="1">
    <citation type="journal article" date="2014" name="Int. J. Syst. Evol. Microbiol.">
        <title>Complete genome sequence of Corynebacterium casei LMG S-19264T (=DSM 44701T), isolated from a smear-ripened cheese.</title>
        <authorList>
            <consortium name="US DOE Joint Genome Institute (JGI-PGF)"/>
            <person name="Walter F."/>
            <person name="Albersmeier A."/>
            <person name="Kalinowski J."/>
            <person name="Ruckert C."/>
        </authorList>
    </citation>
    <scope>NUCLEOTIDE SEQUENCE [LARGE SCALE GENOMIC DNA]</scope>
    <source>
        <strain evidence="2 3">KCTC 12866</strain>
    </source>
</reference>
<evidence type="ECO:0000313" key="2">
    <source>
        <dbReference type="EMBL" id="GHB64281.1"/>
    </source>
</evidence>
<dbReference type="RefSeq" id="WP_189563946.1">
    <property type="nucleotide sequence ID" value="NZ_BMXF01000001.1"/>
</dbReference>
<dbReference type="Proteomes" id="UP000598271">
    <property type="component" value="Unassembled WGS sequence"/>
</dbReference>
<feature type="domain" description="DUF5675" evidence="1">
    <location>
        <begin position="6"/>
        <end position="133"/>
    </location>
</feature>
<evidence type="ECO:0000313" key="3">
    <source>
        <dbReference type="Proteomes" id="UP000598271"/>
    </source>
</evidence>
<proteinExistence type="predicted"/>
<dbReference type="EMBL" id="BMXF01000001">
    <property type="protein sequence ID" value="GHB64281.1"/>
    <property type="molecule type" value="Genomic_DNA"/>
</dbReference>
<keyword evidence="3" id="KW-1185">Reference proteome</keyword>
<dbReference type="AlphaFoldDB" id="A0A8J3G9K6"/>
<dbReference type="InterPro" id="IPR043732">
    <property type="entry name" value="DUF5675"/>
</dbReference>
<sequence>MEILQKRVKRGKNSTLSILYVNGKKHGFVVEDKDRDLHSGMTLAELIAIKVHSETAIPTGRYQVGKRYSPKFKRWLPWLLDVLGFQFIYCHPGNWIKDTQGCLLPGLSWGYESGEYCVRQSRACFEPLWKEIEAALGAGEEVWWTIVAVYEDGAGRLLV</sequence>
<protein>
    <recommendedName>
        <fullName evidence="1">DUF5675 domain-containing protein</fullName>
    </recommendedName>
</protein>
<dbReference type="Pfam" id="PF18925">
    <property type="entry name" value="DUF5675"/>
    <property type="match status" value="1"/>
</dbReference>
<evidence type="ECO:0000259" key="1">
    <source>
        <dbReference type="Pfam" id="PF18925"/>
    </source>
</evidence>
<organism evidence="2 3">
    <name type="scientific">Persicitalea jodogahamensis</name>
    <dbReference type="NCBI Taxonomy" id="402147"/>
    <lineage>
        <taxon>Bacteria</taxon>
        <taxon>Pseudomonadati</taxon>
        <taxon>Bacteroidota</taxon>
        <taxon>Cytophagia</taxon>
        <taxon>Cytophagales</taxon>
        <taxon>Spirosomataceae</taxon>
        <taxon>Persicitalea</taxon>
    </lineage>
</organism>
<gene>
    <name evidence="2" type="ORF">GCM10007390_17710</name>
</gene>